<evidence type="ECO:0000313" key="2">
    <source>
        <dbReference type="Proteomes" id="UP001279734"/>
    </source>
</evidence>
<comment type="caution">
    <text evidence="1">The sequence shown here is derived from an EMBL/GenBank/DDBJ whole genome shotgun (WGS) entry which is preliminary data.</text>
</comment>
<dbReference type="AlphaFoldDB" id="A0AAD3S7X6"/>
<sequence>MLWLCADMAQVPGMPTLVTVIYRIAPAADWSFYRTLLEFLPGLILAGDVFAPVPDRSTGMFATARVADVRVMWLPGLFCP</sequence>
<dbReference type="EMBL" id="BSYO01000006">
    <property type="protein sequence ID" value="GMH06157.1"/>
    <property type="molecule type" value="Genomic_DNA"/>
</dbReference>
<proteinExistence type="predicted"/>
<evidence type="ECO:0000313" key="1">
    <source>
        <dbReference type="EMBL" id="GMH06157.1"/>
    </source>
</evidence>
<keyword evidence="2" id="KW-1185">Reference proteome</keyword>
<name>A0AAD3S7X6_NEPGR</name>
<protein>
    <submittedName>
        <fullName evidence="1">Uncharacterized protein</fullName>
    </submittedName>
</protein>
<gene>
    <name evidence="1" type="ORF">Nepgr_007997</name>
</gene>
<dbReference type="Proteomes" id="UP001279734">
    <property type="component" value="Unassembled WGS sequence"/>
</dbReference>
<organism evidence="1 2">
    <name type="scientific">Nepenthes gracilis</name>
    <name type="common">Slender pitcher plant</name>
    <dbReference type="NCBI Taxonomy" id="150966"/>
    <lineage>
        <taxon>Eukaryota</taxon>
        <taxon>Viridiplantae</taxon>
        <taxon>Streptophyta</taxon>
        <taxon>Embryophyta</taxon>
        <taxon>Tracheophyta</taxon>
        <taxon>Spermatophyta</taxon>
        <taxon>Magnoliopsida</taxon>
        <taxon>eudicotyledons</taxon>
        <taxon>Gunneridae</taxon>
        <taxon>Pentapetalae</taxon>
        <taxon>Caryophyllales</taxon>
        <taxon>Nepenthaceae</taxon>
        <taxon>Nepenthes</taxon>
    </lineage>
</organism>
<accession>A0AAD3S7X6</accession>
<reference evidence="1" key="1">
    <citation type="submission" date="2023-05" db="EMBL/GenBank/DDBJ databases">
        <title>Nepenthes gracilis genome sequencing.</title>
        <authorList>
            <person name="Fukushima K."/>
        </authorList>
    </citation>
    <scope>NUCLEOTIDE SEQUENCE</scope>
    <source>
        <strain evidence="1">SING2019-196</strain>
    </source>
</reference>